<dbReference type="InterPro" id="IPR007387">
    <property type="entry name" value="TRAP_DctQ"/>
</dbReference>
<evidence type="ECO:0000256" key="8">
    <source>
        <dbReference type="ARBA" id="ARBA00038436"/>
    </source>
</evidence>
<keyword evidence="4 9" id="KW-0997">Cell inner membrane</keyword>
<comment type="function">
    <text evidence="9">Part of the tripartite ATP-independent periplasmic (TRAP) transport system.</text>
</comment>
<dbReference type="GO" id="GO:0005886">
    <property type="term" value="C:plasma membrane"/>
    <property type="evidence" value="ECO:0007669"/>
    <property type="project" value="UniProtKB-SubCell"/>
</dbReference>
<feature type="transmembrane region" description="Helical" evidence="9">
    <location>
        <begin position="91"/>
        <end position="113"/>
    </location>
</feature>
<feature type="transmembrane region" description="Helical" evidence="9">
    <location>
        <begin position="21"/>
        <end position="42"/>
    </location>
</feature>
<comment type="similarity">
    <text evidence="8 9">Belongs to the TRAP transporter small permease family.</text>
</comment>
<feature type="transmembrane region" description="Helical" evidence="9">
    <location>
        <begin position="133"/>
        <end position="154"/>
    </location>
</feature>
<evidence type="ECO:0000256" key="5">
    <source>
        <dbReference type="ARBA" id="ARBA00022692"/>
    </source>
</evidence>
<evidence type="ECO:0000313" key="12">
    <source>
        <dbReference type="EMBL" id="MCG6660473.1"/>
    </source>
</evidence>
<dbReference type="PANTHER" id="PTHR35011">
    <property type="entry name" value="2,3-DIKETO-L-GULONATE TRAP TRANSPORTER SMALL PERMEASE PROTEIN YIAM"/>
    <property type="match status" value="1"/>
</dbReference>
<dbReference type="GO" id="GO:0022857">
    <property type="term" value="F:transmembrane transporter activity"/>
    <property type="evidence" value="ECO:0007669"/>
    <property type="project" value="UniProtKB-UniRule"/>
</dbReference>
<evidence type="ECO:0000313" key="14">
    <source>
        <dbReference type="Proteomes" id="UP000814353"/>
    </source>
</evidence>
<dbReference type="Proteomes" id="UP000814353">
    <property type="component" value="Unassembled WGS sequence"/>
</dbReference>
<organism evidence="11 13">
    <name type="scientific">Billgrantia kenyensis</name>
    <dbReference type="NCBI Taxonomy" id="321266"/>
    <lineage>
        <taxon>Bacteria</taxon>
        <taxon>Pseudomonadati</taxon>
        <taxon>Pseudomonadota</taxon>
        <taxon>Gammaproteobacteria</taxon>
        <taxon>Oceanospirillales</taxon>
        <taxon>Halomonadaceae</taxon>
        <taxon>Billgrantia</taxon>
    </lineage>
</organism>
<evidence type="ECO:0000256" key="4">
    <source>
        <dbReference type="ARBA" id="ARBA00022519"/>
    </source>
</evidence>
<dbReference type="AlphaFoldDB" id="A0A7W0ADA4"/>
<keyword evidence="2 9" id="KW-0813">Transport</keyword>
<evidence type="ECO:0000313" key="13">
    <source>
        <dbReference type="Proteomes" id="UP000518091"/>
    </source>
</evidence>
<evidence type="ECO:0000256" key="3">
    <source>
        <dbReference type="ARBA" id="ARBA00022475"/>
    </source>
</evidence>
<evidence type="ECO:0000256" key="7">
    <source>
        <dbReference type="ARBA" id="ARBA00023136"/>
    </source>
</evidence>
<gene>
    <name evidence="11" type="ORF">H1D44_09055</name>
    <name evidence="12" type="ORF">HOP48_02790</name>
</gene>
<comment type="caution">
    <text evidence="11">The sequence shown here is derived from an EMBL/GenBank/DDBJ whole genome shotgun (WGS) entry which is preliminary data.</text>
</comment>
<dbReference type="InterPro" id="IPR055348">
    <property type="entry name" value="DctQ"/>
</dbReference>
<comment type="subunit">
    <text evidence="9">The complex comprises the extracytoplasmic solute receptor protein and the two transmembrane proteins.</text>
</comment>
<evidence type="ECO:0000259" key="10">
    <source>
        <dbReference type="Pfam" id="PF04290"/>
    </source>
</evidence>
<feature type="transmembrane region" description="Helical" evidence="9">
    <location>
        <begin position="48"/>
        <end position="70"/>
    </location>
</feature>
<name>A0A7W0ADA4_9GAMM</name>
<protein>
    <recommendedName>
        <fullName evidence="9">TRAP transporter small permease protein</fullName>
    </recommendedName>
</protein>
<dbReference type="Pfam" id="PF04290">
    <property type="entry name" value="DctQ"/>
    <property type="match status" value="1"/>
</dbReference>
<keyword evidence="6 9" id="KW-1133">Transmembrane helix</keyword>
<evidence type="ECO:0000256" key="1">
    <source>
        <dbReference type="ARBA" id="ARBA00004429"/>
    </source>
</evidence>
<proteinExistence type="inferred from homology"/>
<dbReference type="Proteomes" id="UP000518091">
    <property type="component" value="Unassembled WGS sequence"/>
</dbReference>
<reference evidence="12 14" key="1">
    <citation type="submission" date="2020-05" db="EMBL/GenBank/DDBJ databases">
        <title>Comparative genomic analysis of denitrifying bacteria from Halomonas genus.</title>
        <authorList>
            <person name="Wang L."/>
            <person name="Shao Z."/>
        </authorList>
    </citation>
    <scope>NUCLEOTIDE SEQUENCE [LARGE SCALE GENOMIC DNA]</scope>
    <source>
        <strain evidence="12 14">DSM 17331</strain>
    </source>
</reference>
<evidence type="ECO:0000256" key="6">
    <source>
        <dbReference type="ARBA" id="ARBA00022989"/>
    </source>
</evidence>
<evidence type="ECO:0000256" key="9">
    <source>
        <dbReference type="RuleBase" id="RU369079"/>
    </source>
</evidence>
<keyword evidence="14" id="KW-1185">Reference proteome</keyword>
<dbReference type="RefSeq" id="WP_181514528.1">
    <property type="nucleotide sequence ID" value="NZ_JABFUB010000002.1"/>
</dbReference>
<dbReference type="EMBL" id="JACEFT010000009">
    <property type="protein sequence ID" value="MBA2779046.1"/>
    <property type="molecule type" value="Genomic_DNA"/>
</dbReference>
<keyword evidence="3" id="KW-1003">Cell membrane</keyword>
<evidence type="ECO:0000256" key="2">
    <source>
        <dbReference type="ARBA" id="ARBA00022448"/>
    </source>
</evidence>
<evidence type="ECO:0000313" key="11">
    <source>
        <dbReference type="EMBL" id="MBA2779046.1"/>
    </source>
</evidence>
<keyword evidence="7 9" id="KW-0472">Membrane</keyword>
<feature type="domain" description="Tripartite ATP-independent periplasmic transporters DctQ component" evidence="10">
    <location>
        <begin position="29"/>
        <end position="161"/>
    </location>
</feature>
<dbReference type="EMBL" id="JABFUB010000002">
    <property type="protein sequence ID" value="MCG6660473.1"/>
    <property type="molecule type" value="Genomic_DNA"/>
</dbReference>
<keyword evidence="5 9" id="KW-0812">Transmembrane</keyword>
<dbReference type="PANTHER" id="PTHR35011:SF4">
    <property type="entry name" value="SLL1102 PROTEIN"/>
    <property type="match status" value="1"/>
</dbReference>
<accession>A0A7W0ADA4</accession>
<reference evidence="11 13" key="2">
    <citation type="submission" date="2020-07" db="EMBL/GenBank/DDBJ databases">
        <title>Identification of Halomonas strains.</title>
        <authorList>
            <person name="Xiao Z."/>
            <person name="Shen J."/>
        </authorList>
    </citation>
    <scope>NUCLEOTIDE SEQUENCE [LARGE SCALE GENOMIC DNA]</scope>
    <source>
        <strain evidence="11 13">DSM 17331</strain>
    </source>
</reference>
<sequence>MSKVTRYLRVQDGLSDWVGRAVSWLTLGIIGVLLFEVVSRYLLNSPTIWGHELSTMFFGALSILAGSYTLRHHGHVRSDVIYRLLPFRAQAFCDVVIFGLALVVLAVVLHMAVDFAYHSWRIGEFSNRSVWRPPLWPIKATIPLAVGLMMLQCLAELVRAALRLAGIAYEDPRDDLRDDLEDTER</sequence>
<comment type="subcellular location">
    <subcellularLocation>
        <location evidence="1 9">Cell inner membrane</location>
        <topology evidence="1 9">Multi-pass membrane protein</topology>
    </subcellularLocation>
</comment>